<dbReference type="EMBL" id="JBBNAG010000006">
    <property type="protein sequence ID" value="KAK9125311.1"/>
    <property type="molecule type" value="Genomic_DNA"/>
</dbReference>
<evidence type="ECO:0000256" key="5">
    <source>
        <dbReference type="SAM" id="MobiDB-lite"/>
    </source>
</evidence>
<dbReference type="Proteomes" id="UP001419268">
    <property type="component" value="Unassembled WGS sequence"/>
</dbReference>
<dbReference type="Pfam" id="PF00295">
    <property type="entry name" value="Glyco_hydro_28"/>
    <property type="match status" value="1"/>
</dbReference>
<organism evidence="6 7">
    <name type="scientific">Stephania cephalantha</name>
    <dbReference type="NCBI Taxonomy" id="152367"/>
    <lineage>
        <taxon>Eukaryota</taxon>
        <taxon>Viridiplantae</taxon>
        <taxon>Streptophyta</taxon>
        <taxon>Embryophyta</taxon>
        <taxon>Tracheophyta</taxon>
        <taxon>Spermatophyta</taxon>
        <taxon>Magnoliopsida</taxon>
        <taxon>Ranunculales</taxon>
        <taxon>Menispermaceae</taxon>
        <taxon>Menispermoideae</taxon>
        <taxon>Cissampelideae</taxon>
        <taxon>Stephania</taxon>
    </lineage>
</organism>
<evidence type="ECO:0000256" key="1">
    <source>
        <dbReference type="ARBA" id="ARBA00008834"/>
    </source>
</evidence>
<dbReference type="InterPro" id="IPR011050">
    <property type="entry name" value="Pectin_lyase_fold/virulence"/>
</dbReference>
<comment type="caution">
    <text evidence="6">The sequence shown here is derived from an EMBL/GenBank/DDBJ whole genome shotgun (WGS) entry which is preliminary data.</text>
</comment>
<dbReference type="Gene3D" id="2.160.20.10">
    <property type="entry name" value="Single-stranded right-handed beta-helix, Pectin lyase-like"/>
    <property type="match status" value="1"/>
</dbReference>
<reference evidence="6 7" key="1">
    <citation type="submission" date="2024-01" db="EMBL/GenBank/DDBJ databases">
        <title>Genome assemblies of Stephania.</title>
        <authorList>
            <person name="Yang L."/>
        </authorList>
    </citation>
    <scope>NUCLEOTIDE SEQUENCE [LARGE SCALE GENOMIC DNA]</scope>
    <source>
        <strain evidence="6">JXDWG</strain>
        <tissue evidence="6">Leaf</tissue>
    </source>
</reference>
<keyword evidence="7" id="KW-1185">Reference proteome</keyword>
<protein>
    <submittedName>
        <fullName evidence="6">Uncharacterized protein</fullName>
    </submittedName>
</protein>
<keyword evidence="2 4" id="KW-0378">Hydrolase</keyword>
<dbReference type="InterPro" id="IPR012334">
    <property type="entry name" value="Pectin_lyas_fold"/>
</dbReference>
<gene>
    <name evidence="6" type="ORF">Scep_014157</name>
</gene>
<dbReference type="InterPro" id="IPR000743">
    <property type="entry name" value="Glyco_hydro_28"/>
</dbReference>
<feature type="region of interest" description="Disordered" evidence="5">
    <location>
        <begin position="37"/>
        <end position="57"/>
    </location>
</feature>
<comment type="similarity">
    <text evidence="1 4">Belongs to the glycosyl hydrolase 28 family.</text>
</comment>
<accession>A0AAP0J399</accession>
<dbReference type="GO" id="GO:0004650">
    <property type="term" value="F:polygalacturonase activity"/>
    <property type="evidence" value="ECO:0007669"/>
    <property type="project" value="InterPro"/>
</dbReference>
<evidence type="ECO:0000256" key="2">
    <source>
        <dbReference type="ARBA" id="ARBA00022801"/>
    </source>
</evidence>
<name>A0AAP0J399_9MAGN</name>
<evidence type="ECO:0000256" key="3">
    <source>
        <dbReference type="ARBA" id="ARBA00023295"/>
    </source>
</evidence>
<evidence type="ECO:0000313" key="7">
    <source>
        <dbReference type="Proteomes" id="UP001419268"/>
    </source>
</evidence>
<sequence length="145" mass="15946">MLSVVKDEDQGLTSEIFDEAGSPRSSVKVVNVDDFGAKGDGTDDSEISGTIEASNDRSDYEEDAFLWLMFKGIEDFVIEGGGTIDGKGEIWWEHSCKINKSRGQISAILRLPIDYCRRVVLKQGQYLDPLGGWRGTNNAPSRAPT</sequence>
<keyword evidence="3 4" id="KW-0326">Glycosidase</keyword>
<dbReference type="AlphaFoldDB" id="A0AAP0J399"/>
<dbReference type="SUPFAM" id="SSF51126">
    <property type="entry name" value="Pectin lyase-like"/>
    <property type="match status" value="1"/>
</dbReference>
<evidence type="ECO:0000256" key="4">
    <source>
        <dbReference type="RuleBase" id="RU361169"/>
    </source>
</evidence>
<proteinExistence type="inferred from homology"/>
<evidence type="ECO:0000313" key="6">
    <source>
        <dbReference type="EMBL" id="KAK9125311.1"/>
    </source>
</evidence>
<dbReference type="GO" id="GO:0005975">
    <property type="term" value="P:carbohydrate metabolic process"/>
    <property type="evidence" value="ECO:0007669"/>
    <property type="project" value="InterPro"/>
</dbReference>